<dbReference type="Proteomes" id="UP000092666">
    <property type="component" value="Unassembled WGS sequence"/>
</dbReference>
<feature type="compositionally biased region" description="Low complexity" evidence="1">
    <location>
        <begin position="531"/>
        <end position="565"/>
    </location>
</feature>
<gene>
    <name evidence="2" type="ORF">I316_03686</name>
</gene>
<keyword evidence="3" id="KW-1185">Reference proteome</keyword>
<feature type="compositionally biased region" description="Basic residues" evidence="1">
    <location>
        <begin position="651"/>
        <end position="660"/>
    </location>
</feature>
<feature type="compositionally biased region" description="Pro residues" evidence="1">
    <location>
        <begin position="222"/>
        <end position="233"/>
    </location>
</feature>
<dbReference type="EMBL" id="KV700124">
    <property type="protein sequence ID" value="OCF34644.1"/>
    <property type="molecule type" value="Genomic_DNA"/>
</dbReference>
<evidence type="ECO:0000313" key="3">
    <source>
        <dbReference type="Proteomes" id="UP000092666"/>
    </source>
</evidence>
<evidence type="ECO:0000313" key="2">
    <source>
        <dbReference type="EMBL" id="OCF34644.1"/>
    </source>
</evidence>
<proteinExistence type="predicted"/>
<dbReference type="OrthoDB" id="2564751at2759"/>
<feature type="compositionally biased region" description="Low complexity" evidence="1">
    <location>
        <begin position="203"/>
        <end position="221"/>
    </location>
</feature>
<protein>
    <submittedName>
        <fullName evidence="2">Uncharacterized protein</fullName>
    </submittedName>
</protein>
<reference evidence="2 3" key="1">
    <citation type="submission" date="2013-07" db="EMBL/GenBank/DDBJ databases">
        <title>The Genome Sequence of Cryptococcus heveanensis BCC8398.</title>
        <authorList>
            <consortium name="The Broad Institute Genome Sequencing Platform"/>
            <person name="Cuomo C."/>
            <person name="Litvintseva A."/>
            <person name="Chen Y."/>
            <person name="Heitman J."/>
            <person name="Sun S."/>
            <person name="Springer D."/>
            <person name="Dromer F."/>
            <person name="Young S.K."/>
            <person name="Zeng Q."/>
            <person name="Gargeya S."/>
            <person name="Fitzgerald M."/>
            <person name="Abouelleil A."/>
            <person name="Alvarado L."/>
            <person name="Berlin A.M."/>
            <person name="Chapman S.B."/>
            <person name="Dewar J."/>
            <person name="Goldberg J."/>
            <person name="Griggs A."/>
            <person name="Gujja S."/>
            <person name="Hansen M."/>
            <person name="Howarth C."/>
            <person name="Imamovic A."/>
            <person name="Larimer J."/>
            <person name="McCowan C."/>
            <person name="Murphy C."/>
            <person name="Pearson M."/>
            <person name="Priest M."/>
            <person name="Roberts A."/>
            <person name="Saif S."/>
            <person name="Shea T."/>
            <person name="Sykes S."/>
            <person name="Wortman J."/>
            <person name="Nusbaum C."/>
            <person name="Birren B."/>
        </authorList>
    </citation>
    <scope>NUCLEOTIDE SEQUENCE [LARGE SCALE GENOMIC DNA]</scope>
    <source>
        <strain evidence="2 3">BCC8398</strain>
    </source>
</reference>
<accession>A0A1B9GUD6</accession>
<sequence>MVFHITDFTDSEPEEEAGSAVGAGDGASERGHEQDEPMDAESDLDPLAGAGSGSVGTTPAVGNDSRAGSEDPQGGTVEPKKKKKKANKPKGSGGGGGVDGQAHPLRITLRPSINHLMQSDEKSSSSGSKPTKAKAKKPTAQPPKPKPKQQDKDRSSLSPPPPITLKLGFKHALAEKAAYSSSEEDDDDEPRPTPPPSKKKKVSVAPASGGSASKGRAKPQPQQQPQPQSPVPGPSSVTGTPTAKGVASATSAPRKSYDWLAPSAAGASHRGPPERERAGSIGSAKITGWSPADEAIGGLLGEGAAEGTVEKKPAKRSHKKKVLDAGAGAGAGAGAASATATATGPSKAVKKGAKKMMPIAPKVAEGEASPAGTPHIYATPSISRAGSPELLEMPPRASVEPPSVFAPIPTALPPVSAPPQRAPSPPFVLADAKTLGIPIFSKPIHPNKVLLGTFPKVTQYFAPINGGDVGPFPRKEKVRSWTHAEKVMVGIGGGQLKIKSWLGGPSSELGRLVQADKDAKEQLRLSKTKGAAATPTATPLDPTSASTPAPGQAATSQTQQGQTPQPERPPLTTANSFDVESASASINNTPVFGAVSVKTNGNGNADRADEDVSEIGGDDESVLGNDAAATSTPTAKAPAKPRSSSPAGGKSKSKAPRKSKLANEIVPTEVEDEEGQVQVQAPGSDIEAGAIVAS</sequence>
<name>A0A1B9GUD6_9TREE</name>
<feature type="compositionally biased region" description="Acidic residues" evidence="1">
    <location>
        <begin position="608"/>
        <end position="621"/>
    </location>
</feature>
<dbReference type="AlphaFoldDB" id="A0A1B9GUD6"/>
<feature type="compositionally biased region" description="Polar residues" evidence="1">
    <location>
        <begin position="572"/>
        <end position="590"/>
    </location>
</feature>
<evidence type="ECO:0000256" key="1">
    <source>
        <dbReference type="SAM" id="MobiDB-lite"/>
    </source>
</evidence>
<feature type="compositionally biased region" description="Low complexity" evidence="1">
    <location>
        <begin position="334"/>
        <end position="344"/>
    </location>
</feature>
<organism evidence="2 3">
    <name type="scientific">Kwoniella heveanensis BCC8398</name>
    <dbReference type="NCBI Taxonomy" id="1296120"/>
    <lineage>
        <taxon>Eukaryota</taxon>
        <taxon>Fungi</taxon>
        <taxon>Dikarya</taxon>
        <taxon>Basidiomycota</taxon>
        <taxon>Agaricomycotina</taxon>
        <taxon>Tremellomycetes</taxon>
        <taxon>Tremellales</taxon>
        <taxon>Cryptococcaceae</taxon>
        <taxon>Kwoniella</taxon>
    </lineage>
</organism>
<feature type="compositionally biased region" description="Low complexity" evidence="1">
    <location>
        <begin position="627"/>
        <end position="650"/>
    </location>
</feature>
<feature type="region of interest" description="Disordered" evidence="1">
    <location>
        <begin position="1"/>
        <end position="353"/>
    </location>
</feature>
<dbReference type="STRING" id="1296120.A0A1B9GUD6"/>
<reference evidence="3" key="2">
    <citation type="submission" date="2013-12" db="EMBL/GenBank/DDBJ databases">
        <title>Evolution of pathogenesis and genome organization in the Tremellales.</title>
        <authorList>
            <person name="Cuomo C."/>
            <person name="Litvintseva A."/>
            <person name="Heitman J."/>
            <person name="Chen Y."/>
            <person name="Sun S."/>
            <person name="Springer D."/>
            <person name="Dromer F."/>
            <person name="Young S."/>
            <person name="Zeng Q."/>
            <person name="Chapman S."/>
            <person name="Gujja S."/>
            <person name="Saif S."/>
            <person name="Birren B."/>
        </authorList>
    </citation>
    <scope>NUCLEOTIDE SEQUENCE [LARGE SCALE GENOMIC DNA]</scope>
    <source>
        <strain evidence="3">BCC8398</strain>
    </source>
</reference>
<feature type="region of interest" description="Disordered" evidence="1">
    <location>
        <begin position="524"/>
        <end position="694"/>
    </location>
</feature>